<dbReference type="Proteomes" id="UP000056453">
    <property type="component" value="Unassembled WGS sequence"/>
</dbReference>
<proteinExistence type="predicted"/>
<evidence type="ECO:0000313" key="4">
    <source>
        <dbReference type="EMBL" id="KVP82295.1"/>
    </source>
</evidence>
<gene>
    <name evidence="3" type="ORF">WJ33_31995</name>
    <name evidence="4" type="ORF">WJ96_27630</name>
    <name evidence="5" type="ORF">WK53_23250</name>
    <name evidence="6" type="ORF">WL29_35825</name>
</gene>
<dbReference type="Proteomes" id="UP000064029">
    <property type="component" value="Unassembled WGS sequence"/>
</dbReference>
<dbReference type="Pfam" id="PF09476">
    <property type="entry name" value="Pilus_CpaD"/>
    <property type="match status" value="1"/>
</dbReference>
<dbReference type="Proteomes" id="UP000056732">
    <property type="component" value="Unassembled WGS sequence"/>
</dbReference>
<keyword evidence="7" id="KW-1185">Reference proteome</keyword>
<evidence type="ECO:0000313" key="6">
    <source>
        <dbReference type="EMBL" id="KWA75987.1"/>
    </source>
</evidence>
<evidence type="ECO:0000256" key="2">
    <source>
        <dbReference type="SAM" id="SignalP"/>
    </source>
</evidence>
<evidence type="ECO:0000313" key="9">
    <source>
        <dbReference type="Proteomes" id="UP000060630"/>
    </source>
</evidence>
<feature type="signal peptide" evidence="2">
    <location>
        <begin position="1"/>
        <end position="19"/>
    </location>
</feature>
<evidence type="ECO:0000256" key="1">
    <source>
        <dbReference type="SAM" id="MobiDB-lite"/>
    </source>
</evidence>
<protein>
    <submittedName>
        <fullName evidence="3">Uncharacterized protein</fullName>
    </submittedName>
</protein>
<feature type="region of interest" description="Disordered" evidence="1">
    <location>
        <begin position="111"/>
        <end position="130"/>
    </location>
</feature>
<accession>A0A102LDW9</accession>
<dbReference type="EMBL" id="LPBJ01000136">
    <property type="protein sequence ID" value="KVP82295.1"/>
    <property type="molecule type" value="Genomic_DNA"/>
</dbReference>
<evidence type="ECO:0000313" key="5">
    <source>
        <dbReference type="EMBL" id="KVT62617.1"/>
    </source>
</evidence>
<feature type="chain" id="PRO_5015049482" evidence="2">
    <location>
        <begin position="20"/>
        <end position="130"/>
    </location>
</feature>
<dbReference type="InterPro" id="IPR019027">
    <property type="entry name" value="Pilus_biogenesis_CpaD-related"/>
</dbReference>
<dbReference type="AlphaFoldDB" id="A0A102LDW9"/>
<organism evidence="3 10">
    <name type="scientific">Burkholderia ubonensis</name>
    <dbReference type="NCBI Taxonomy" id="101571"/>
    <lineage>
        <taxon>Bacteria</taxon>
        <taxon>Pseudomonadati</taxon>
        <taxon>Pseudomonadota</taxon>
        <taxon>Betaproteobacteria</taxon>
        <taxon>Burkholderiales</taxon>
        <taxon>Burkholderiaceae</taxon>
        <taxon>Burkholderia</taxon>
        <taxon>Burkholderia cepacia complex</taxon>
    </lineage>
</organism>
<dbReference type="OrthoDB" id="8596237at2"/>
<dbReference type="Proteomes" id="UP000060630">
    <property type="component" value="Unassembled WGS sequence"/>
</dbReference>
<evidence type="ECO:0000313" key="10">
    <source>
        <dbReference type="Proteomes" id="UP000064029"/>
    </source>
</evidence>
<name>A0A102LDW9_9BURK</name>
<feature type="compositionally biased region" description="Polar residues" evidence="1">
    <location>
        <begin position="121"/>
        <end position="130"/>
    </location>
</feature>
<reference evidence="7 8" key="1">
    <citation type="submission" date="2015-11" db="EMBL/GenBank/DDBJ databases">
        <title>Expanding the genomic diversity of Burkholderia species for the development of highly accurate diagnostics.</title>
        <authorList>
            <person name="Sahl J."/>
            <person name="Keim P."/>
            <person name="Wagner D."/>
        </authorList>
    </citation>
    <scope>NUCLEOTIDE SEQUENCE [LARGE SCALE GENOMIC DNA]</scope>
    <source>
        <strain evidence="5 8">MSMB1137WGS</strain>
        <strain evidence="4 7">MSMB1808WGS</strain>
        <strain evidence="3 10">MSMB2036</strain>
        <strain evidence="6 9">MSMB2087WGS</strain>
    </source>
</reference>
<evidence type="ECO:0000313" key="3">
    <source>
        <dbReference type="EMBL" id="KVG61047.1"/>
    </source>
</evidence>
<comment type="caution">
    <text evidence="3">The sequence shown here is derived from an EMBL/GenBank/DDBJ whole genome shotgun (WGS) entry which is preliminary data.</text>
</comment>
<dbReference type="EMBL" id="LOXM01000198">
    <property type="protein sequence ID" value="KVG61047.1"/>
    <property type="molecule type" value="Genomic_DNA"/>
</dbReference>
<dbReference type="RefSeq" id="WP_059481903.1">
    <property type="nucleotide sequence ID" value="NZ_LOVB01000036.1"/>
</dbReference>
<dbReference type="PROSITE" id="PS51257">
    <property type="entry name" value="PROKAR_LIPOPROTEIN"/>
    <property type="match status" value="1"/>
</dbReference>
<dbReference type="EMBL" id="LPHD01000170">
    <property type="protein sequence ID" value="KWA75987.1"/>
    <property type="molecule type" value="Genomic_DNA"/>
</dbReference>
<keyword evidence="2" id="KW-0732">Signal</keyword>
<dbReference type="EMBL" id="LPDO01000007">
    <property type="protein sequence ID" value="KVT62617.1"/>
    <property type="molecule type" value="Genomic_DNA"/>
</dbReference>
<evidence type="ECO:0000313" key="7">
    <source>
        <dbReference type="Proteomes" id="UP000056453"/>
    </source>
</evidence>
<evidence type="ECO:0000313" key="8">
    <source>
        <dbReference type="Proteomes" id="UP000056732"/>
    </source>
</evidence>
<sequence>MRIRTTVAALGLLTPLALAGCLSAPPPLSLPDTTAIGFDGARAVPPDCMKLMQPSHLVDAGFGRAGVPFGCATYRNLAAMLARPEDLVAPVPYGGADAEAAAGAVRRYVEDRVKQPAPGKTLTTTGSPGR</sequence>